<dbReference type="SMART" id="SM00320">
    <property type="entry name" value="WD40"/>
    <property type="match status" value="6"/>
</dbReference>
<comment type="subcellular location">
    <subcellularLocation>
        <location evidence="1">Nucleus</location>
    </subcellularLocation>
</comment>
<evidence type="ECO:0000256" key="3">
    <source>
        <dbReference type="ARBA" id="ARBA00023242"/>
    </source>
</evidence>
<proteinExistence type="inferred from homology"/>
<evidence type="ECO:0000256" key="2">
    <source>
        <dbReference type="ARBA" id="ARBA00009435"/>
    </source>
</evidence>
<dbReference type="OMA" id="IYRSHNY"/>
<dbReference type="PROSITE" id="PS50294">
    <property type="entry name" value="WD_REPEATS_REGION"/>
    <property type="match status" value="3"/>
</dbReference>
<evidence type="ECO:0000256" key="4">
    <source>
        <dbReference type="PROSITE-ProRule" id="PRU00221"/>
    </source>
</evidence>
<evidence type="ECO:0000256" key="1">
    <source>
        <dbReference type="ARBA" id="ARBA00004123"/>
    </source>
</evidence>
<name>A0A336M040_CULSO</name>
<dbReference type="InterPro" id="IPR037264">
    <property type="entry name" value="TFIID_NTD2_sf"/>
</dbReference>
<accession>A0A336M040</accession>
<feature type="repeat" description="WD" evidence="4">
    <location>
        <begin position="559"/>
        <end position="600"/>
    </location>
</feature>
<feature type="repeat" description="WD" evidence="4">
    <location>
        <begin position="475"/>
        <end position="506"/>
    </location>
</feature>
<dbReference type="SUPFAM" id="SSF160897">
    <property type="entry name" value="Taf5 N-terminal domain-like"/>
    <property type="match status" value="1"/>
</dbReference>
<dbReference type="PROSITE" id="PS50082">
    <property type="entry name" value="WD_REPEATS_2"/>
    <property type="match status" value="5"/>
</dbReference>
<dbReference type="InterPro" id="IPR015943">
    <property type="entry name" value="WD40/YVTN_repeat-like_dom_sf"/>
</dbReference>
<feature type="domain" description="TFIID subunit TAF5 NTD2" evidence="6">
    <location>
        <begin position="170"/>
        <end position="242"/>
    </location>
</feature>
<dbReference type="VEuPathDB" id="VectorBase:CSON005522"/>
<dbReference type="AlphaFoldDB" id="A0A336M040"/>
<dbReference type="InterPro" id="IPR001680">
    <property type="entry name" value="WD40_rpt"/>
</dbReference>
<feature type="coiled-coil region" evidence="5">
    <location>
        <begin position="421"/>
        <end position="455"/>
    </location>
</feature>
<dbReference type="InterPro" id="IPR007582">
    <property type="entry name" value="TFIID_NTD2"/>
</dbReference>
<comment type="similarity">
    <text evidence="2">Belongs to the WD repeat TAF5 family.</text>
</comment>
<keyword evidence="3" id="KW-0539">Nucleus</keyword>
<keyword evidence="4" id="KW-0853">WD repeat</keyword>
<dbReference type="CDD" id="cd00200">
    <property type="entry name" value="WD40"/>
    <property type="match status" value="1"/>
</dbReference>
<dbReference type="GO" id="GO:0005634">
    <property type="term" value="C:nucleus"/>
    <property type="evidence" value="ECO:0007669"/>
    <property type="project" value="UniProtKB-SubCell"/>
</dbReference>
<dbReference type="PANTHER" id="PTHR19879">
    <property type="entry name" value="TRANSCRIPTION INITIATION FACTOR TFIID"/>
    <property type="match status" value="1"/>
</dbReference>
<feature type="repeat" description="WD" evidence="4">
    <location>
        <begin position="517"/>
        <end position="549"/>
    </location>
</feature>
<dbReference type="Pfam" id="PF04494">
    <property type="entry name" value="TFIID_NTD2"/>
    <property type="match status" value="2"/>
</dbReference>
<dbReference type="Pfam" id="PF00400">
    <property type="entry name" value="WD40"/>
    <property type="match status" value="5"/>
</dbReference>
<dbReference type="Gene3D" id="1.25.40.500">
    <property type="entry name" value="TFIID subunit TAF5, NTD2 domain"/>
    <property type="match status" value="1"/>
</dbReference>
<evidence type="ECO:0000313" key="7">
    <source>
        <dbReference type="EMBL" id="SSX21857.1"/>
    </source>
</evidence>
<keyword evidence="5" id="KW-0175">Coiled coil</keyword>
<reference evidence="7" key="1">
    <citation type="submission" date="2018-07" db="EMBL/GenBank/DDBJ databases">
        <authorList>
            <person name="Quirk P.G."/>
            <person name="Krulwich T.A."/>
        </authorList>
    </citation>
    <scope>NUCLEOTIDE SEQUENCE</scope>
</reference>
<feature type="repeat" description="WD" evidence="4">
    <location>
        <begin position="608"/>
        <end position="642"/>
    </location>
</feature>
<sequence>MASNKSKKKHEIIRSALGNYLKLRNYSLARFHSSSERRNRSDYLLENTTRDQMIMNETIKNEISRANSFMYSNIFCLNNNPTQVDKEFNKLQTFINAQKSTLRKELTALLPPLLCHLYIEMLKGRDWKPAIEFLKKYANIVGNVEASQPNQFTKVNGTMDETAANIIPIQFSEEQENHDLAAFRQLVTTLSTVTSIQDVENDIQTANFRSGKYQIRFSDRTLFALRRYLSKDAHVLILQILQIWIDIDTIDDKNSEDVEDDQTLTDNSILHHSSNSLNGFTSNLDDIHETDISKFANLLASPKPAPKREEVQTGMDQTQMDHEQSQSSMDESKAYAMTRIQNLTAITDKINAHQMPMQVLTVNNANETLCTGNLDSNNCHFAAGFEDSTVMMWSSDQSCQTGRKPYGKSRTRECQWHVTSINHMEDDTSSDEDDLEKLELRHKRMKSLKRNNERERFMSKRCQQNVFDDSGAFTFRGHSSGITDLLFSQFSQLLITTSRDLTMRAWRGTDYSCGAVYRGHNYPIWCVAESSTDLYLATGSRDSTARLWSTTREFPLQIYAGHTQDVTTIAFHPNGNYLATGSVDQTIRLWCITSGKLLRVLTDCRLPIHKIAFSPNGKWLAAAGEESKVRIFDLATSSQIYELKDHPSAVSDVIWHSNNQILATATMSGVIRMYDINDLDEKTNNPVSEIKTGPAATSSSQCTTNLLNQYGTQCRTVVRIKFNGDGSLSCIGSA</sequence>
<evidence type="ECO:0000256" key="5">
    <source>
        <dbReference type="SAM" id="Coils"/>
    </source>
</evidence>
<dbReference type="EMBL" id="UFQT01000217">
    <property type="protein sequence ID" value="SSX21857.1"/>
    <property type="molecule type" value="Genomic_DNA"/>
</dbReference>
<evidence type="ECO:0000259" key="6">
    <source>
        <dbReference type="Pfam" id="PF04494"/>
    </source>
</evidence>
<dbReference type="Gene3D" id="2.130.10.10">
    <property type="entry name" value="YVTN repeat-like/Quinoprotein amine dehydrogenase"/>
    <property type="match status" value="2"/>
</dbReference>
<feature type="repeat" description="WD" evidence="4">
    <location>
        <begin position="643"/>
        <end position="684"/>
    </location>
</feature>
<dbReference type="PANTHER" id="PTHR19879:SF5">
    <property type="entry name" value="WD REPEAT-CONTAINING PROTEIN 55 HOMOLOG"/>
    <property type="match status" value="1"/>
</dbReference>
<protein>
    <submittedName>
        <fullName evidence="7">CSON005522 protein</fullName>
    </submittedName>
</protein>
<gene>
    <name evidence="7" type="primary">CSON005522</name>
</gene>
<dbReference type="InterPro" id="IPR036322">
    <property type="entry name" value="WD40_repeat_dom_sf"/>
</dbReference>
<feature type="domain" description="TFIID subunit TAF5 NTD2" evidence="6">
    <location>
        <begin position="79"/>
        <end position="156"/>
    </location>
</feature>
<dbReference type="SUPFAM" id="SSF50978">
    <property type="entry name" value="WD40 repeat-like"/>
    <property type="match status" value="1"/>
</dbReference>
<organism evidence="7">
    <name type="scientific">Culicoides sonorensis</name>
    <name type="common">Biting midge</name>
    <dbReference type="NCBI Taxonomy" id="179676"/>
    <lineage>
        <taxon>Eukaryota</taxon>
        <taxon>Metazoa</taxon>
        <taxon>Ecdysozoa</taxon>
        <taxon>Arthropoda</taxon>
        <taxon>Hexapoda</taxon>
        <taxon>Insecta</taxon>
        <taxon>Pterygota</taxon>
        <taxon>Neoptera</taxon>
        <taxon>Endopterygota</taxon>
        <taxon>Diptera</taxon>
        <taxon>Nematocera</taxon>
        <taxon>Chironomoidea</taxon>
        <taxon>Ceratopogonidae</taxon>
        <taxon>Ceratopogoninae</taxon>
        <taxon>Culicoides</taxon>
        <taxon>Monoculicoides</taxon>
    </lineage>
</organism>